<accession>A0AA39YV11</accession>
<gene>
    <name evidence="2" type="ORF">QBC41DRAFT_287338</name>
</gene>
<feature type="transmembrane region" description="Helical" evidence="1">
    <location>
        <begin position="169"/>
        <end position="186"/>
    </location>
</feature>
<comment type="caution">
    <text evidence="2">The sequence shown here is derived from an EMBL/GenBank/DDBJ whole genome shotgun (WGS) entry which is preliminary data.</text>
</comment>
<feature type="transmembrane region" description="Helical" evidence="1">
    <location>
        <begin position="53"/>
        <end position="74"/>
    </location>
</feature>
<name>A0AA39YV11_9PEZI</name>
<dbReference type="AlphaFoldDB" id="A0AA39YV11"/>
<dbReference type="Proteomes" id="UP001174997">
    <property type="component" value="Unassembled WGS sequence"/>
</dbReference>
<protein>
    <submittedName>
        <fullName evidence="2">Uncharacterized protein</fullName>
    </submittedName>
</protein>
<proteinExistence type="predicted"/>
<keyword evidence="1" id="KW-0812">Transmembrane</keyword>
<reference evidence="2" key="1">
    <citation type="submission" date="2023-06" db="EMBL/GenBank/DDBJ databases">
        <title>Genome-scale phylogeny and comparative genomics of the fungal order Sordariales.</title>
        <authorList>
            <consortium name="Lawrence Berkeley National Laboratory"/>
            <person name="Hensen N."/>
            <person name="Bonometti L."/>
            <person name="Westerberg I."/>
            <person name="Brannstrom I.O."/>
            <person name="Guillou S."/>
            <person name="Cros-Aarteil S."/>
            <person name="Calhoun S."/>
            <person name="Haridas S."/>
            <person name="Kuo A."/>
            <person name="Mondo S."/>
            <person name="Pangilinan J."/>
            <person name="Riley R."/>
            <person name="Labutti K."/>
            <person name="Andreopoulos B."/>
            <person name="Lipzen A."/>
            <person name="Chen C."/>
            <person name="Yanf M."/>
            <person name="Daum C."/>
            <person name="Ng V."/>
            <person name="Clum A."/>
            <person name="Steindorff A."/>
            <person name="Ohm R."/>
            <person name="Martin F."/>
            <person name="Silar P."/>
            <person name="Natvig D."/>
            <person name="Lalanne C."/>
            <person name="Gautier V."/>
            <person name="Ament-Velasquez S.L."/>
            <person name="Kruys A."/>
            <person name="Hutchinson M.I."/>
            <person name="Powell A.J."/>
            <person name="Barry K."/>
            <person name="Miller A.N."/>
            <person name="Grigoriev I.V."/>
            <person name="Debuchy R."/>
            <person name="Gladieux P."/>
            <person name="Thoren M.H."/>
            <person name="Johannesson H."/>
        </authorList>
    </citation>
    <scope>NUCLEOTIDE SEQUENCE</scope>
    <source>
        <strain evidence="2">CBS 307.81</strain>
    </source>
</reference>
<keyword evidence="3" id="KW-1185">Reference proteome</keyword>
<evidence type="ECO:0000256" key="1">
    <source>
        <dbReference type="SAM" id="Phobius"/>
    </source>
</evidence>
<feature type="transmembrane region" description="Helical" evidence="1">
    <location>
        <begin position="667"/>
        <end position="691"/>
    </location>
</feature>
<keyword evidence="1" id="KW-1133">Transmembrane helix</keyword>
<organism evidence="2 3">
    <name type="scientific">Cercophora samala</name>
    <dbReference type="NCBI Taxonomy" id="330535"/>
    <lineage>
        <taxon>Eukaryota</taxon>
        <taxon>Fungi</taxon>
        <taxon>Dikarya</taxon>
        <taxon>Ascomycota</taxon>
        <taxon>Pezizomycotina</taxon>
        <taxon>Sordariomycetes</taxon>
        <taxon>Sordariomycetidae</taxon>
        <taxon>Sordariales</taxon>
        <taxon>Lasiosphaeriaceae</taxon>
        <taxon>Cercophora</taxon>
    </lineage>
</organism>
<evidence type="ECO:0000313" key="2">
    <source>
        <dbReference type="EMBL" id="KAK0659143.1"/>
    </source>
</evidence>
<feature type="transmembrane region" description="Helical" evidence="1">
    <location>
        <begin position="134"/>
        <end position="157"/>
    </location>
</feature>
<dbReference type="EMBL" id="JAULSY010000191">
    <property type="protein sequence ID" value="KAK0659143.1"/>
    <property type="molecule type" value="Genomic_DNA"/>
</dbReference>
<sequence length="796" mass="89163">MIVVAILRTIYQPLRFILNYCKALYQRWKISTRATLARPEAAKKYSTSSWKAILKRLLAVHFLPSFVTLFLVILNSRGYFIGSELEGEEGRDGLKLGVLQVASKVHELLVLASLSTVLFDAVRYELVFGQGLPLGLIGAGFSFTSVGYFFSFDFWAGVFDRSRSWRRKILFLALLVTAGFLGLLAGPTSAVLMIPRELDWAAGGGYIWINKTTEQLWPDTFEGSSLNCDVNPWYGKACIASGFEEIQNNIKAWAADAELGATTFDIRQRRDYRKLHVRTRPLASFQQETWAFTTDDSLATIQGILYDVWANALREHNATTKGSSIKPWNREALRLGRASTRTATVQAELPAVRVVCANTVKQPSYPAAEILLDFPVLPEFDRFNRFSPEFQIVNVTEVVNKRMAEVKSGDSVISPENQVVTIGLHLPRIARQSASLGIVVISTRKGPKDGDNVLACSVDARFVRGKSIIQQHRSTGIQPTGVDNERKRVTIDCELEVDSLWPTLLPQDDEIWRRVNITTSWLGLLNDAKRAPDDGSEKSQASIDSILNTTRTELGFQYFLEMWRVEFALALTIVDGLSRSSTYRQENTSILLGPISDTENLVYEGDWSESRVREWAKRPPVIEAWIRRGEPSDSYRPHNPRMDSLTEVKMNMELNGYAIAFVGWFDYFSMTVLLIHVAIAFFHLVWVCVFVRPGNAGQAWESISELIALALNSQPPQLHPNGEHSFENTCAGIAGYVPPRQIGWVEDVVRGTGGQAITPRNGTEQLQLRFGRARQVANGKRQQAAKLSPGQMYGKA</sequence>
<keyword evidence="1" id="KW-0472">Membrane</keyword>
<evidence type="ECO:0000313" key="3">
    <source>
        <dbReference type="Proteomes" id="UP001174997"/>
    </source>
</evidence>